<keyword evidence="1" id="KW-0812">Transmembrane</keyword>
<reference evidence="2" key="2">
    <citation type="submission" date="2025-09" db="UniProtKB">
        <authorList>
            <consortium name="Ensembl"/>
        </authorList>
    </citation>
    <scope>IDENTIFICATION</scope>
</reference>
<dbReference type="AlphaFoldDB" id="A0A8C7WX42"/>
<dbReference type="Proteomes" id="UP000694383">
    <property type="component" value="Unplaced"/>
</dbReference>
<keyword evidence="1" id="KW-0472">Membrane</keyword>
<keyword evidence="1" id="KW-1133">Transmembrane helix</keyword>
<dbReference type="GeneTree" id="ENSGT00940000173220"/>
<keyword evidence="3" id="KW-1185">Reference proteome</keyword>
<accession>A0A8C7WX42</accession>
<evidence type="ECO:0000256" key="1">
    <source>
        <dbReference type="SAM" id="Phobius"/>
    </source>
</evidence>
<feature type="transmembrane region" description="Helical" evidence="1">
    <location>
        <begin position="92"/>
        <end position="117"/>
    </location>
</feature>
<evidence type="ECO:0000313" key="3">
    <source>
        <dbReference type="Proteomes" id="UP000694383"/>
    </source>
</evidence>
<evidence type="ECO:0000313" key="2">
    <source>
        <dbReference type="Ensembl" id="ENSOSIP00000004698.1"/>
    </source>
</evidence>
<reference evidence="2" key="1">
    <citation type="submission" date="2025-08" db="UniProtKB">
        <authorList>
            <consortium name="Ensembl"/>
        </authorList>
    </citation>
    <scope>IDENTIFICATION</scope>
</reference>
<organism evidence="2 3">
    <name type="scientific">Oryzias sinensis</name>
    <name type="common">Chinese medaka</name>
    <dbReference type="NCBI Taxonomy" id="183150"/>
    <lineage>
        <taxon>Eukaryota</taxon>
        <taxon>Metazoa</taxon>
        <taxon>Chordata</taxon>
        <taxon>Craniata</taxon>
        <taxon>Vertebrata</taxon>
        <taxon>Euteleostomi</taxon>
        <taxon>Actinopterygii</taxon>
        <taxon>Neopterygii</taxon>
        <taxon>Teleostei</taxon>
        <taxon>Neoteleostei</taxon>
        <taxon>Acanthomorphata</taxon>
        <taxon>Ovalentaria</taxon>
        <taxon>Atherinomorphae</taxon>
        <taxon>Beloniformes</taxon>
        <taxon>Adrianichthyidae</taxon>
        <taxon>Oryziinae</taxon>
        <taxon>Oryzias</taxon>
    </lineage>
</organism>
<protein>
    <submittedName>
        <fullName evidence="2">Uncharacterized protein</fullName>
    </submittedName>
</protein>
<dbReference type="Ensembl" id="ENSOSIT00000005028.1">
    <property type="protein sequence ID" value="ENSOSIP00000004698.1"/>
    <property type="gene ID" value="ENSOSIG00000003213.1"/>
</dbReference>
<sequence length="134" mass="15219">MEAQASQGQLEAEGDCGMLNLLVPSPQSEAVTQDMEELSLQPTLPPLSERKNGEKMLLQGDHGFSETTLSVSCRSAGQLSTHAVVRITDLKYMFSLFVFLMNFIVFQLILQFFMVIFHRIVLKKHFFLLHWSPE</sequence>
<proteinExistence type="predicted"/>
<name>A0A8C7WX42_9TELE</name>